<dbReference type="EMBL" id="JAHRIN010000808">
    <property type="protein sequence ID" value="MEQ2191453.1"/>
    <property type="molecule type" value="Genomic_DNA"/>
</dbReference>
<evidence type="ECO:0000313" key="2">
    <source>
        <dbReference type="EMBL" id="MEQ2191453.1"/>
    </source>
</evidence>
<organism evidence="2 3">
    <name type="scientific">Xenoophorus captivus</name>
    <dbReference type="NCBI Taxonomy" id="1517983"/>
    <lineage>
        <taxon>Eukaryota</taxon>
        <taxon>Metazoa</taxon>
        <taxon>Chordata</taxon>
        <taxon>Craniata</taxon>
        <taxon>Vertebrata</taxon>
        <taxon>Euteleostomi</taxon>
        <taxon>Actinopterygii</taxon>
        <taxon>Neopterygii</taxon>
        <taxon>Teleostei</taxon>
        <taxon>Neoteleostei</taxon>
        <taxon>Acanthomorphata</taxon>
        <taxon>Ovalentaria</taxon>
        <taxon>Atherinomorphae</taxon>
        <taxon>Cyprinodontiformes</taxon>
        <taxon>Goodeidae</taxon>
        <taxon>Xenoophorus</taxon>
    </lineage>
</organism>
<sequence length="57" mass="6160">GRLPTSPLKAPTKQRRGNVNRTTQQLCGSVVFLQFPQLRGTAGNTGKPFKHTAAAVR</sequence>
<gene>
    <name evidence="2" type="ORF">XENOCAPTIV_028917</name>
</gene>
<proteinExistence type="predicted"/>
<reference evidence="2 3" key="1">
    <citation type="submission" date="2021-06" db="EMBL/GenBank/DDBJ databases">
        <authorList>
            <person name="Palmer J.M."/>
        </authorList>
    </citation>
    <scope>NUCLEOTIDE SEQUENCE [LARGE SCALE GENOMIC DNA]</scope>
    <source>
        <strain evidence="2 3">XC_2019</strain>
        <tissue evidence="2">Muscle</tissue>
    </source>
</reference>
<feature type="region of interest" description="Disordered" evidence="1">
    <location>
        <begin position="1"/>
        <end position="22"/>
    </location>
</feature>
<accession>A0ABV0Q792</accession>
<feature type="non-terminal residue" evidence="2">
    <location>
        <position position="1"/>
    </location>
</feature>
<keyword evidence="3" id="KW-1185">Reference proteome</keyword>
<dbReference type="Proteomes" id="UP001434883">
    <property type="component" value="Unassembled WGS sequence"/>
</dbReference>
<evidence type="ECO:0000313" key="3">
    <source>
        <dbReference type="Proteomes" id="UP001434883"/>
    </source>
</evidence>
<comment type="caution">
    <text evidence="2">The sequence shown here is derived from an EMBL/GenBank/DDBJ whole genome shotgun (WGS) entry which is preliminary data.</text>
</comment>
<protein>
    <submittedName>
        <fullName evidence="2">Uncharacterized protein</fullName>
    </submittedName>
</protein>
<evidence type="ECO:0000256" key="1">
    <source>
        <dbReference type="SAM" id="MobiDB-lite"/>
    </source>
</evidence>
<name>A0ABV0Q792_9TELE</name>